<evidence type="ECO:0000256" key="6">
    <source>
        <dbReference type="ARBA" id="ARBA00023118"/>
    </source>
</evidence>
<gene>
    <name evidence="9" type="ORF">GALL_09330</name>
</gene>
<comment type="caution">
    <text evidence="9">The sequence shown here is derived from an EMBL/GenBank/DDBJ whole genome shotgun (WGS) entry which is preliminary data.</text>
</comment>
<dbReference type="AlphaFoldDB" id="A0A1J5TXR7"/>
<dbReference type="InterPro" id="IPR042211">
    <property type="entry name" value="CRISPR-assoc_Cas1_N"/>
</dbReference>
<evidence type="ECO:0000256" key="7">
    <source>
        <dbReference type="ARBA" id="ARBA00023125"/>
    </source>
</evidence>
<evidence type="ECO:0000256" key="5">
    <source>
        <dbReference type="ARBA" id="ARBA00022842"/>
    </source>
</evidence>
<accession>A0A1J5TXR7</accession>
<keyword evidence="7" id="KW-0238">DNA-binding</keyword>
<evidence type="ECO:0000256" key="2">
    <source>
        <dbReference type="ARBA" id="ARBA00022723"/>
    </source>
</evidence>
<dbReference type="Pfam" id="PF01867">
    <property type="entry name" value="Cas_Cas1"/>
    <property type="match status" value="1"/>
</dbReference>
<dbReference type="GO" id="GO:0043571">
    <property type="term" value="P:maintenance of CRISPR repeat elements"/>
    <property type="evidence" value="ECO:0007669"/>
    <property type="project" value="InterPro"/>
</dbReference>
<dbReference type="HAMAP" id="MF_01470">
    <property type="entry name" value="Cas1"/>
    <property type="match status" value="1"/>
</dbReference>
<dbReference type="InterPro" id="IPR002729">
    <property type="entry name" value="CRISPR-assoc_Cas1"/>
</dbReference>
<organism evidence="9">
    <name type="scientific">mine drainage metagenome</name>
    <dbReference type="NCBI Taxonomy" id="410659"/>
    <lineage>
        <taxon>unclassified sequences</taxon>
        <taxon>metagenomes</taxon>
        <taxon>ecological metagenomes</taxon>
    </lineage>
</organism>
<dbReference type="InterPro" id="IPR019856">
    <property type="entry name" value="CRISPR-assoc_Cas1_DVULG"/>
</dbReference>
<reference evidence="9" key="1">
    <citation type="submission" date="2016-10" db="EMBL/GenBank/DDBJ databases">
        <title>Sequence of Gallionella enrichment culture.</title>
        <authorList>
            <person name="Poehlein A."/>
            <person name="Muehling M."/>
            <person name="Daniel R."/>
        </authorList>
    </citation>
    <scope>NUCLEOTIDE SEQUENCE</scope>
</reference>
<dbReference type="Gene3D" id="3.100.10.20">
    <property type="entry name" value="CRISPR-associated endonuclease Cas1, N-terminal domain"/>
    <property type="match status" value="1"/>
</dbReference>
<keyword evidence="4 9" id="KW-0378">Hydrolase</keyword>
<protein>
    <submittedName>
        <fullName evidence="9">CRISPR-associated protein Cas4/endonuclease Cas1 fusion</fullName>
        <ecNumber evidence="9">3.1.-.-</ecNumber>
    </submittedName>
</protein>
<dbReference type="InterPro" id="IPR042206">
    <property type="entry name" value="CRISPR-assoc_Cas1_C"/>
</dbReference>
<keyword evidence="3 9" id="KW-0255">Endonuclease</keyword>
<dbReference type="EC" id="3.1.-.-" evidence="9"/>
<dbReference type="PANTHER" id="PTHR34353:SF2">
    <property type="entry name" value="CRISPR-ASSOCIATED ENDONUCLEASE CAS1 1"/>
    <property type="match status" value="1"/>
</dbReference>
<keyword evidence="8" id="KW-0464">Manganese</keyword>
<keyword evidence="5" id="KW-0460">Magnesium</keyword>
<dbReference type="GO" id="GO:0046872">
    <property type="term" value="F:metal ion binding"/>
    <property type="evidence" value="ECO:0007669"/>
    <property type="project" value="UniProtKB-KW"/>
</dbReference>
<dbReference type="GO" id="GO:0051607">
    <property type="term" value="P:defense response to virus"/>
    <property type="evidence" value="ECO:0007669"/>
    <property type="project" value="UniProtKB-KW"/>
</dbReference>
<keyword evidence="6" id="KW-0051">Antiviral defense</keyword>
<proteinExistence type="inferred from homology"/>
<evidence type="ECO:0000256" key="8">
    <source>
        <dbReference type="ARBA" id="ARBA00023211"/>
    </source>
</evidence>
<evidence type="ECO:0000256" key="1">
    <source>
        <dbReference type="ARBA" id="ARBA00022722"/>
    </source>
</evidence>
<dbReference type="GO" id="GO:0004520">
    <property type="term" value="F:DNA endonuclease activity"/>
    <property type="evidence" value="ECO:0007669"/>
    <property type="project" value="InterPro"/>
</dbReference>
<name>A0A1J5TXR7_9ZZZZ</name>
<dbReference type="NCBIfam" id="TIGR00287">
    <property type="entry name" value="cas1"/>
    <property type="match status" value="1"/>
</dbReference>
<sequence length="345" mass="38803">MAQTLQNVLYLLSPGLSLRRDGLALRVEQDKQLKLSLPVHNLESVFVFGSDIYVSPSAMRLCWENGASICFFTDWGRLEARVEGVPQGSVLLRRDQHAAASSLSRTAALARSFVAGKLQNTRWLLARSARDALEDEDRGLLRTAADVQAYLLRELSRTEDNLDVIRGVEGRAAAIHFEVFGRHLRPAFRAAYPFDGRNRRPPRDAVNAVLSFLYALLRHDCVSALTATGLDPFVGFLHADRPGRESLALDLMEEFRPWVERLALTLLNRGELKPAQFVERDGGAVELTDVARKALVSAYQQRKMEEAVHPLFRETVRQGQLVFIQARLLSRALRSEVDYTPHLFS</sequence>
<keyword evidence="2" id="KW-0479">Metal-binding</keyword>
<dbReference type="GO" id="GO:0016787">
    <property type="term" value="F:hydrolase activity"/>
    <property type="evidence" value="ECO:0007669"/>
    <property type="project" value="UniProtKB-KW"/>
</dbReference>
<evidence type="ECO:0000256" key="3">
    <source>
        <dbReference type="ARBA" id="ARBA00022759"/>
    </source>
</evidence>
<dbReference type="InterPro" id="IPR050646">
    <property type="entry name" value="Cas1"/>
</dbReference>
<dbReference type="NCBIfam" id="TIGR03640">
    <property type="entry name" value="cas1_DVULG"/>
    <property type="match status" value="1"/>
</dbReference>
<dbReference type="Gene3D" id="1.20.120.920">
    <property type="entry name" value="CRISPR-associated endonuclease Cas1, C-terminal domain"/>
    <property type="match status" value="1"/>
</dbReference>
<dbReference type="GO" id="GO:0003677">
    <property type="term" value="F:DNA binding"/>
    <property type="evidence" value="ECO:0007669"/>
    <property type="project" value="UniProtKB-KW"/>
</dbReference>
<dbReference type="PANTHER" id="PTHR34353">
    <property type="entry name" value="CRISPR-ASSOCIATED ENDONUCLEASE CAS1 1"/>
    <property type="match status" value="1"/>
</dbReference>
<keyword evidence="1" id="KW-0540">Nuclease</keyword>
<evidence type="ECO:0000256" key="4">
    <source>
        <dbReference type="ARBA" id="ARBA00022801"/>
    </source>
</evidence>
<dbReference type="EMBL" id="MLJW01000002">
    <property type="protein sequence ID" value="OIR18596.1"/>
    <property type="molecule type" value="Genomic_DNA"/>
</dbReference>
<evidence type="ECO:0000313" key="9">
    <source>
        <dbReference type="EMBL" id="OIR18596.1"/>
    </source>
</evidence>